<dbReference type="InterPro" id="IPR027396">
    <property type="entry name" value="DsrEFH-like"/>
</dbReference>
<sequence>MATFCQADPASSDLLSPADYEPALLSPSPGVVGPRYKAVLELHSAAELLKVLRRAEQLVNESQENGYPDREPVAFILYGDEIRLFEHQRYGENREIVDLAASLEAYRVVDLKVCATWLREHNLQESDLPAFLDSVPYGPDEVRRLQESGYTDF</sequence>
<accession>A0A9X3ITD4</accession>
<dbReference type="Proteomes" id="UP001150830">
    <property type="component" value="Unassembled WGS sequence"/>
</dbReference>
<dbReference type="SUPFAM" id="SSF75169">
    <property type="entry name" value="DsrEFH-like"/>
    <property type="match status" value="1"/>
</dbReference>
<name>A0A9X3ITD4_9GAMM</name>
<organism evidence="1 2">
    <name type="scientific">Parathalassolituus penaei</name>
    <dbReference type="NCBI Taxonomy" id="2997323"/>
    <lineage>
        <taxon>Bacteria</taxon>
        <taxon>Pseudomonadati</taxon>
        <taxon>Pseudomonadota</taxon>
        <taxon>Gammaproteobacteria</taxon>
        <taxon>Oceanospirillales</taxon>
        <taxon>Oceanospirillaceae</taxon>
        <taxon>Parathalassolituus</taxon>
    </lineage>
</organism>
<evidence type="ECO:0000313" key="2">
    <source>
        <dbReference type="Proteomes" id="UP001150830"/>
    </source>
</evidence>
<dbReference type="AlphaFoldDB" id="A0A9X3ITD4"/>
<proteinExistence type="predicted"/>
<comment type="caution">
    <text evidence="1">The sequence shown here is derived from an EMBL/GenBank/DDBJ whole genome shotgun (WGS) entry which is preliminary data.</text>
</comment>
<keyword evidence="2" id="KW-1185">Reference proteome</keyword>
<dbReference type="EMBL" id="JAPNOA010000020">
    <property type="protein sequence ID" value="MCY0965078.1"/>
    <property type="molecule type" value="Genomic_DNA"/>
</dbReference>
<protein>
    <submittedName>
        <fullName evidence="1">Uncharacterized protein</fullName>
    </submittedName>
</protein>
<dbReference type="Gene3D" id="3.40.1260.10">
    <property type="entry name" value="DsrEFH-like"/>
    <property type="match status" value="1"/>
</dbReference>
<evidence type="ECO:0000313" key="1">
    <source>
        <dbReference type="EMBL" id="MCY0965078.1"/>
    </source>
</evidence>
<gene>
    <name evidence="1" type="ORF">OUO13_07755</name>
</gene>
<reference evidence="1" key="1">
    <citation type="submission" date="2022-11" db="EMBL/GenBank/DDBJ databases">
        <title>Parathalassolutuus dongxingensis gen. nov., sp. nov., a novel member of family Oceanospirillaceae isolated from a coastal shrimp pond in Guangxi, China.</title>
        <authorList>
            <person name="Chen H."/>
        </authorList>
    </citation>
    <scope>NUCLEOTIDE SEQUENCE</scope>
    <source>
        <strain evidence="1">G-43</strain>
    </source>
</reference>